<feature type="transmembrane region" description="Helical" evidence="6">
    <location>
        <begin position="367"/>
        <end position="386"/>
    </location>
</feature>
<dbReference type="RefSeq" id="WP_170143094.1">
    <property type="nucleotide sequence ID" value="NZ_BJMI01000040.1"/>
</dbReference>
<gene>
    <name evidence="8" type="ORF">C7453_101624</name>
    <name evidence="7" type="ORF">HLH32_03065</name>
</gene>
<evidence type="ECO:0000256" key="5">
    <source>
        <dbReference type="ARBA" id="ARBA00023136"/>
    </source>
</evidence>
<sequence>MHATHDEHTANAVPEAERGSAWRIFFIVAGTQCGLPGFVLSARILSALGLHDGIAAIIASALMTALLAAFTSWLGAATGMSLSLLSTRIFGPYGAVIVRTVIGVSLVGWFGATIGLLGSTAAPALSEQFHLHISPHLVSTLAGIGIVIGTCMGARGLERIGQIVIPVVALGLIAGIARTWHALPAAALHGGTHALTFGGAVSAMIGSYVVGIIIQPDYSRFVRSPNAAAGAVVAALALAYPVIMIASGIPSLALGRPDLVSALVALGFGIPALLVLVLSAWIDASACLYSGSLALANLLQGRRLWPYVLGSGIVGGILELGGLTDAYVRFLLLLGIVLPPIAAILIVDTLIGLPANAGRPAAGRQHAAILAWICGGIAGALSEFGMTSLTTIPTFDGLLVSACIMTVASLYGRLTPSDPAI</sequence>
<keyword evidence="3 6" id="KW-0812">Transmembrane</keyword>
<keyword evidence="4 6" id="KW-1133">Transmembrane helix</keyword>
<name>A0A370GAH0_GLULI</name>
<feature type="transmembrane region" description="Helical" evidence="6">
    <location>
        <begin position="163"/>
        <end position="183"/>
    </location>
</feature>
<dbReference type="Gene3D" id="1.10.4160.10">
    <property type="entry name" value="Hydantoin permease"/>
    <property type="match status" value="1"/>
</dbReference>
<evidence type="ECO:0000313" key="10">
    <source>
        <dbReference type="Proteomes" id="UP000562982"/>
    </source>
</evidence>
<comment type="similarity">
    <text evidence="2">Belongs to the purine-cytosine permease (2.A.39) family.</text>
</comment>
<dbReference type="EMBL" id="QQAW01000001">
    <property type="protein sequence ID" value="RDI40825.1"/>
    <property type="molecule type" value="Genomic_DNA"/>
</dbReference>
<evidence type="ECO:0000313" key="7">
    <source>
        <dbReference type="EMBL" id="MBB2185379.1"/>
    </source>
</evidence>
<dbReference type="InterPro" id="IPR030191">
    <property type="entry name" value="CodB"/>
</dbReference>
<accession>A0A370GAH0</accession>
<evidence type="ECO:0000256" key="2">
    <source>
        <dbReference type="ARBA" id="ARBA00008974"/>
    </source>
</evidence>
<keyword evidence="5 6" id="KW-0472">Membrane</keyword>
<evidence type="ECO:0000256" key="6">
    <source>
        <dbReference type="SAM" id="Phobius"/>
    </source>
</evidence>
<keyword evidence="9" id="KW-1185">Reference proteome</keyword>
<dbReference type="GO" id="GO:0015209">
    <property type="term" value="F:cytosine transmembrane transporter activity"/>
    <property type="evidence" value="ECO:0007669"/>
    <property type="project" value="InterPro"/>
</dbReference>
<dbReference type="GO" id="GO:0005886">
    <property type="term" value="C:plasma membrane"/>
    <property type="evidence" value="ECO:0007669"/>
    <property type="project" value="TreeGrafter"/>
</dbReference>
<evidence type="ECO:0000313" key="9">
    <source>
        <dbReference type="Proteomes" id="UP000254958"/>
    </source>
</evidence>
<dbReference type="Proteomes" id="UP000254958">
    <property type="component" value="Unassembled WGS sequence"/>
</dbReference>
<feature type="transmembrane region" description="Helical" evidence="6">
    <location>
        <begin position="195"/>
        <end position="214"/>
    </location>
</feature>
<protein>
    <submittedName>
        <fullName evidence="8">Cytosine permease</fullName>
    </submittedName>
    <submittedName>
        <fullName evidence="7">Thiamine permease</fullName>
    </submittedName>
</protein>
<dbReference type="PANTHER" id="PTHR30569:SF0">
    <property type="entry name" value="CYTOSINE PERMEASE"/>
    <property type="match status" value="1"/>
</dbReference>
<dbReference type="InterPro" id="IPR001248">
    <property type="entry name" value="Pur-cyt_permease"/>
</dbReference>
<dbReference type="EMBL" id="JABEQI010000001">
    <property type="protein sequence ID" value="MBB2185379.1"/>
    <property type="molecule type" value="Genomic_DNA"/>
</dbReference>
<dbReference type="Pfam" id="PF02133">
    <property type="entry name" value="Transp_cyt_pur"/>
    <property type="match status" value="1"/>
</dbReference>
<feature type="transmembrane region" description="Helical" evidence="6">
    <location>
        <begin position="226"/>
        <end position="247"/>
    </location>
</feature>
<dbReference type="Proteomes" id="UP000562982">
    <property type="component" value="Unassembled WGS sequence"/>
</dbReference>
<evidence type="ECO:0000256" key="4">
    <source>
        <dbReference type="ARBA" id="ARBA00022989"/>
    </source>
</evidence>
<evidence type="ECO:0000256" key="3">
    <source>
        <dbReference type="ARBA" id="ARBA00022692"/>
    </source>
</evidence>
<feature type="transmembrane region" description="Helical" evidence="6">
    <location>
        <begin position="392"/>
        <end position="411"/>
    </location>
</feature>
<dbReference type="AlphaFoldDB" id="A0A370GAH0"/>
<feature type="transmembrane region" description="Helical" evidence="6">
    <location>
        <begin position="96"/>
        <end position="117"/>
    </location>
</feature>
<reference evidence="8 9" key="1">
    <citation type="submission" date="2018-07" db="EMBL/GenBank/DDBJ databases">
        <title>Genomic Encyclopedia of Type Strains, Phase IV (KMG-IV): sequencing the most valuable type-strain genomes for metagenomic binning, comparative biology and taxonomic classification.</title>
        <authorList>
            <person name="Goeker M."/>
        </authorList>
    </citation>
    <scope>NUCLEOTIDE SEQUENCE [LARGE SCALE GENOMIC DNA]</scope>
    <source>
        <strain evidence="8 9">DSM 5603</strain>
    </source>
</reference>
<feature type="transmembrane region" description="Helical" evidence="6">
    <location>
        <begin position="330"/>
        <end position="355"/>
    </location>
</feature>
<evidence type="ECO:0000313" key="8">
    <source>
        <dbReference type="EMBL" id="RDI40825.1"/>
    </source>
</evidence>
<feature type="transmembrane region" description="Helical" evidence="6">
    <location>
        <begin position="129"/>
        <end position="151"/>
    </location>
</feature>
<feature type="transmembrane region" description="Helical" evidence="6">
    <location>
        <begin position="259"/>
        <end position="283"/>
    </location>
</feature>
<feature type="transmembrane region" description="Helical" evidence="6">
    <location>
        <begin position="304"/>
        <end position="324"/>
    </location>
</feature>
<organism evidence="8 9">
    <name type="scientific">Gluconacetobacter liquefaciens</name>
    <name type="common">Acetobacter liquefaciens</name>
    <dbReference type="NCBI Taxonomy" id="89584"/>
    <lineage>
        <taxon>Bacteria</taxon>
        <taxon>Pseudomonadati</taxon>
        <taxon>Pseudomonadota</taxon>
        <taxon>Alphaproteobacteria</taxon>
        <taxon>Acetobacterales</taxon>
        <taxon>Acetobacteraceae</taxon>
        <taxon>Gluconacetobacter</taxon>
    </lineage>
</organism>
<feature type="transmembrane region" description="Helical" evidence="6">
    <location>
        <begin position="54"/>
        <end position="75"/>
    </location>
</feature>
<dbReference type="PANTHER" id="PTHR30569">
    <property type="entry name" value="CYTOSINE TRANSPORTER CODB"/>
    <property type="match status" value="1"/>
</dbReference>
<feature type="transmembrane region" description="Helical" evidence="6">
    <location>
        <begin position="21"/>
        <end position="42"/>
    </location>
</feature>
<comment type="caution">
    <text evidence="8">The sequence shown here is derived from an EMBL/GenBank/DDBJ whole genome shotgun (WGS) entry which is preliminary data.</text>
</comment>
<comment type="subcellular location">
    <subcellularLocation>
        <location evidence="1">Membrane</location>
        <topology evidence="1">Multi-pass membrane protein</topology>
    </subcellularLocation>
</comment>
<evidence type="ECO:0000256" key="1">
    <source>
        <dbReference type="ARBA" id="ARBA00004141"/>
    </source>
</evidence>
<proteinExistence type="inferred from homology"/>
<reference evidence="7 10" key="2">
    <citation type="submission" date="2020-04" db="EMBL/GenBank/DDBJ databases">
        <title>Description of novel Gluconacetobacter.</title>
        <authorList>
            <person name="Sombolestani A."/>
        </authorList>
    </citation>
    <scope>NUCLEOTIDE SEQUENCE [LARGE SCALE GENOMIC DNA]</scope>
    <source>
        <strain evidence="7 10">LMG 1382</strain>
    </source>
</reference>